<evidence type="ECO:0000259" key="10">
    <source>
        <dbReference type="PROSITE" id="PS50893"/>
    </source>
</evidence>
<dbReference type="PROSITE" id="PS51866">
    <property type="entry name" value="MOP"/>
    <property type="match status" value="1"/>
</dbReference>
<evidence type="ECO:0000313" key="13">
    <source>
        <dbReference type="Proteomes" id="UP001239909"/>
    </source>
</evidence>
<keyword evidence="4" id="KW-0997">Cell inner membrane</keyword>
<comment type="caution">
    <text evidence="12">The sequence shown here is derived from an EMBL/GenBank/DDBJ whole genome shotgun (WGS) entry which is preliminary data.</text>
</comment>
<dbReference type="EMBL" id="BSYI01000032">
    <property type="protein sequence ID" value="GMG84267.1"/>
    <property type="molecule type" value="Genomic_DNA"/>
</dbReference>
<dbReference type="InterPro" id="IPR005116">
    <property type="entry name" value="Transp-assoc_OB_typ1"/>
</dbReference>
<dbReference type="PROSITE" id="PS00211">
    <property type="entry name" value="ABC_TRANSPORTER_1"/>
    <property type="match status" value="1"/>
</dbReference>
<keyword evidence="5" id="KW-0547">Nucleotide-binding</keyword>
<evidence type="ECO:0000256" key="4">
    <source>
        <dbReference type="ARBA" id="ARBA00022519"/>
    </source>
</evidence>
<dbReference type="PROSITE" id="PS50893">
    <property type="entry name" value="ABC_TRANSPORTER_2"/>
    <property type="match status" value="1"/>
</dbReference>
<accession>A0ABQ6LMQ8</accession>
<sequence length="378" mass="39561">MSGGLSVEIAHALARSPGRGGAFALDIRFEAPAEGVTALFGPSGSGKTSCANAVAGLLRPDAGRIALGEEVLFDAARRRHLPPRRRGIGYVFQEARLFPHLTVAANLDYGARRSPRAPGAAERGRIVEMLGIGGLLARRPAGLSGGERSRVALGRALMSGPRLMLLDEPLAALDAGRKAEILPYLERLRDETGVPILHISHSLDEVTRLADRMVVLNAGRVAATGSVEEIMARLDLFPLTGRFEAGAVIAGRVEAADAGMQLSAVGFAGGRLLVPRIAAAPGTPVRLRVRARDVLLAVQRPQGLSARNILAVRIAEIRAEDGPYADIRLDCAGTPILARITQAAVAELGLAPGRMVWAVIKTVSIARASGSGARGRAG</sequence>
<dbReference type="InterPro" id="IPR003593">
    <property type="entry name" value="AAA+_ATPase"/>
</dbReference>
<evidence type="ECO:0000256" key="5">
    <source>
        <dbReference type="ARBA" id="ARBA00022741"/>
    </source>
</evidence>
<keyword evidence="2" id="KW-1003">Cell membrane</keyword>
<organism evidence="12 13">
    <name type="scientific">Paralimibaculum aggregatum</name>
    <dbReference type="NCBI Taxonomy" id="3036245"/>
    <lineage>
        <taxon>Bacteria</taxon>
        <taxon>Pseudomonadati</taxon>
        <taxon>Pseudomonadota</taxon>
        <taxon>Alphaproteobacteria</taxon>
        <taxon>Rhodobacterales</taxon>
        <taxon>Paracoccaceae</taxon>
        <taxon>Paralimibaculum</taxon>
    </lineage>
</organism>
<keyword evidence="1" id="KW-0813">Transport</keyword>
<dbReference type="InterPro" id="IPR004606">
    <property type="entry name" value="Mop_domain"/>
</dbReference>
<dbReference type="SUPFAM" id="SSF50331">
    <property type="entry name" value="MOP-like"/>
    <property type="match status" value="1"/>
</dbReference>
<dbReference type="NCBIfam" id="TIGR02142">
    <property type="entry name" value="modC_ABC"/>
    <property type="match status" value="1"/>
</dbReference>
<dbReference type="InterPro" id="IPR011868">
    <property type="entry name" value="ModC_ABC_ATP-bd"/>
</dbReference>
<keyword evidence="3 9" id="KW-0500">Molybdenum</keyword>
<evidence type="ECO:0000259" key="11">
    <source>
        <dbReference type="PROSITE" id="PS51866"/>
    </source>
</evidence>
<keyword evidence="6 12" id="KW-0067">ATP-binding</keyword>
<evidence type="ECO:0000256" key="6">
    <source>
        <dbReference type="ARBA" id="ARBA00022840"/>
    </source>
</evidence>
<gene>
    <name evidence="12" type="primary">modC</name>
    <name evidence="12" type="ORF">LNKW23_34820</name>
</gene>
<dbReference type="PANTHER" id="PTHR43514:SF4">
    <property type="entry name" value="ABC TRANSPORTER I FAMILY MEMBER 10"/>
    <property type="match status" value="1"/>
</dbReference>
<evidence type="ECO:0000256" key="3">
    <source>
        <dbReference type="ARBA" id="ARBA00022505"/>
    </source>
</evidence>
<dbReference type="SMART" id="SM00382">
    <property type="entry name" value="AAA"/>
    <property type="match status" value="1"/>
</dbReference>
<dbReference type="InterPro" id="IPR017871">
    <property type="entry name" value="ABC_transporter-like_CS"/>
</dbReference>
<keyword evidence="13" id="KW-1185">Reference proteome</keyword>
<dbReference type="Gene3D" id="2.40.50.100">
    <property type="match status" value="1"/>
</dbReference>
<feature type="domain" description="ABC transporter" evidence="10">
    <location>
        <begin position="7"/>
        <end position="243"/>
    </location>
</feature>
<name>A0ABQ6LMQ8_9RHOB</name>
<evidence type="ECO:0000256" key="2">
    <source>
        <dbReference type="ARBA" id="ARBA00022475"/>
    </source>
</evidence>
<reference evidence="12 13" key="1">
    <citation type="submission" date="2023-04" db="EMBL/GenBank/DDBJ databases">
        <title>Marinoamorphus aggregata gen. nov., sp. Nov., isolate from tissue of brittle star Ophioplocus japonicus.</title>
        <authorList>
            <person name="Kawano K."/>
            <person name="Sawayama S."/>
            <person name="Nakagawa S."/>
        </authorList>
    </citation>
    <scope>NUCLEOTIDE SEQUENCE [LARGE SCALE GENOMIC DNA]</scope>
    <source>
        <strain evidence="12 13">NKW23</strain>
    </source>
</reference>
<keyword evidence="7" id="KW-1278">Translocase</keyword>
<dbReference type="SUPFAM" id="SSF52540">
    <property type="entry name" value="P-loop containing nucleoside triphosphate hydrolases"/>
    <property type="match status" value="1"/>
</dbReference>
<dbReference type="InterPro" id="IPR027417">
    <property type="entry name" value="P-loop_NTPase"/>
</dbReference>
<evidence type="ECO:0000256" key="7">
    <source>
        <dbReference type="ARBA" id="ARBA00022967"/>
    </source>
</evidence>
<feature type="domain" description="Mop" evidence="11">
    <location>
        <begin position="303"/>
        <end position="369"/>
    </location>
</feature>
<dbReference type="Gene3D" id="3.40.50.300">
    <property type="entry name" value="P-loop containing nucleotide triphosphate hydrolases"/>
    <property type="match status" value="1"/>
</dbReference>
<dbReference type="Pfam" id="PF03459">
    <property type="entry name" value="TOBE"/>
    <property type="match status" value="1"/>
</dbReference>
<dbReference type="InterPro" id="IPR008995">
    <property type="entry name" value="Mo/tungstate-bd_C_term_dom"/>
</dbReference>
<keyword evidence="8" id="KW-0472">Membrane</keyword>
<dbReference type="GO" id="GO:0005524">
    <property type="term" value="F:ATP binding"/>
    <property type="evidence" value="ECO:0007669"/>
    <property type="project" value="UniProtKB-KW"/>
</dbReference>
<evidence type="ECO:0000256" key="8">
    <source>
        <dbReference type="ARBA" id="ARBA00023136"/>
    </source>
</evidence>
<proteinExistence type="predicted"/>
<protein>
    <submittedName>
        <fullName evidence="12">Molybdenum ABC transporter ATP-binding protein</fullName>
    </submittedName>
</protein>
<evidence type="ECO:0000256" key="1">
    <source>
        <dbReference type="ARBA" id="ARBA00022448"/>
    </source>
</evidence>
<dbReference type="InterPro" id="IPR003439">
    <property type="entry name" value="ABC_transporter-like_ATP-bd"/>
</dbReference>
<dbReference type="PANTHER" id="PTHR43514">
    <property type="entry name" value="ABC TRANSPORTER I FAMILY MEMBER 10"/>
    <property type="match status" value="1"/>
</dbReference>
<evidence type="ECO:0000313" key="12">
    <source>
        <dbReference type="EMBL" id="GMG84267.1"/>
    </source>
</evidence>
<dbReference type="Proteomes" id="UP001239909">
    <property type="component" value="Unassembled WGS sequence"/>
</dbReference>
<evidence type="ECO:0000256" key="9">
    <source>
        <dbReference type="PROSITE-ProRule" id="PRU01213"/>
    </source>
</evidence>
<dbReference type="Pfam" id="PF00005">
    <property type="entry name" value="ABC_tran"/>
    <property type="match status" value="1"/>
</dbReference>
<dbReference type="InterPro" id="IPR050334">
    <property type="entry name" value="Molybdenum_import_ModC"/>
</dbReference>